<evidence type="ECO:0000313" key="2">
    <source>
        <dbReference type="EMBL" id="KZV91260.1"/>
    </source>
</evidence>
<accession>A0A165H080</accession>
<gene>
    <name evidence="2" type="ORF">EXIGLDRAFT_837222</name>
</gene>
<evidence type="ECO:0000256" key="1">
    <source>
        <dbReference type="SAM" id="MobiDB-lite"/>
    </source>
</evidence>
<proteinExistence type="predicted"/>
<feature type="compositionally biased region" description="Polar residues" evidence="1">
    <location>
        <begin position="121"/>
        <end position="135"/>
    </location>
</feature>
<evidence type="ECO:0000313" key="3">
    <source>
        <dbReference type="Proteomes" id="UP000077266"/>
    </source>
</evidence>
<dbReference type="InParanoid" id="A0A165H080"/>
<dbReference type="AlphaFoldDB" id="A0A165H080"/>
<keyword evidence="3" id="KW-1185">Reference proteome</keyword>
<feature type="region of interest" description="Disordered" evidence="1">
    <location>
        <begin position="112"/>
        <end position="135"/>
    </location>
</feature>
<organism evidence="2 3">
    <name type="scientific">Exidia glandulosa HHB12029</name>
    <dbReference type="NCBI Taxonomy" id="1314781"/>
    <lineage>
        <taxon>Eukaryota</taxon>
        <taxon>Fungi</taxon>
        <taxon>Dikarya</taxon>
        <taxon>Basidiomycota</taxon>
        <taxon>Agaricomycotina</taxon>
        <taxon>Agaricomycetes</taxon>
        <taxon>Auriculariales</taxon>
        <taxon>Exidiaceae</taxon>
        <taxon>Exidia</taxon>
    </lineage>
</organism>
<sequence>MAMSPPEICCAACRIVGLWLYGARGIGASTSLDDTLRLISSPLHGFPASRSSSDSVVIQERAMHALKTPTGLGPMGQKSSASLDAIAPVACLEDDEARRVAAALPREKYLAPASGPAAPHLSTQAPRSSTEVQRPNSELRVVAHTLGIILRLKLDDEDEAEKVPRRLVAIQQKTWDKRLWEVLTIVGPFERNLAGLRQPDACEGLDQAAHKRMDRGCRVCPRLGINRRRRGTPRSRCNCGGCIIS</sequence>
<dbReference type="Proteomes" id="UP000077266">
    <property type="component" value="Unassembled WGS sequence"/>
</dbReference>
<reference evidence="2 3" key="1">
    <citation type="journal article" date="2016" name="Mol. Biol. Evol.">
        <title>Comparative Genomics of Early-Diverging Mushroom-Forming Fungi Provides Insights into the Origins of Lignocellulose Decay Capabilities.</title>
        <authorList>
            <person name="Nagy L.G."/>
            <person name="Riley R."/>
            <person name="Tritt A."/>
            <person name="Adam C."/>
            <person name="Daum C."/>
            <person name="Floudas D."/>
            <person name="Sun H."/>
            <person name="Yadav J.S."/>
            <person name="Pangilinan J."/>
            <person name="Larsson K.H."/>
            <person name="Matsuura K."/>
            <person name="Barry K."/>
            <person name="Labutti K."/>
            <person name="Kuo R."/>
            <person name="Ohm R.A."/>
            <person name="Bhattacharya S.S."/>
            <person name="Shirouzu T."/>
            <person name="Yoshinaga Y."/>
            <person name="Martin F.M."/>
            <person name="Grigoriev I.V."/>
            <person name="Hibbett D.S."/>
        </authorList>
    </citation>
    <scope>NUCLEOTIDE SEQUENCE [LARGE SCALE GENOMIC DNA]</scope>
    <source>
        <strain evidence="2 3">HHB12029</strain>
    </source>
</reference>
<name>A0A165H080_EXIGL</name>
<protein>
    <submittedName>
        <fullName evidence="2">Uncharacterized protein</fullName>
    </submittedName>
</protein>
<dbReference type="EMBL" id="KV426031">
    <property type="protein sequence ID" value="KZV91260.1"/>
    <property type="molecule type" value="Genomic_DNA"/>
</dbReference>